<keyword evidence="1" id="KW-1133">Transmembrane helix</keyword>
<dbReference type="AlphaFoldDB" id="A0ABD3MK10"/>
<organism evidence="2 3">
    <name type="scientific">Discostella pseudostelligera</name>
    <dbReference type="NCBI Taxonomy" id="259834"/>
    <lineage>
        <taxon>Eukaryota</taxon>
        <taxon>Sar</taxon>
        <taxon>Stramenopiles</taxon>
        <taxon>Ochrophyta</taxon>
        <taxon>Bacillariophyta</taxon>
        <taxon>Coscinodiscophyceae</taxon>
        <taxon>Thalassiosirophycidae</taxon>
        <taxon>Stephanodiscales</taxon>
        <taxon>Stephanodiscaceae</taxon>
        <taxon>Discostella</taxon>
    </lineage>
</organism>
<gene>
    <name evidence="2" type="ORF">ACHAWU_004926</name>
</gene>
<sequence length="260" mass="27201">MITTTTQCRRHHHGPATPIPSLFVMVACVVSLLASIVTAAASSAAAAANVNVDAQPNPNSIADHHHHEAVVRRRWLQFTTTPDLSTLFTNGTDCPKDCPLCECGGNSTSTSTDNGNNDDAESCIYTKSITACSSGLLPACYANLLPFFDLTGLCSSQCTTDTASRSTATTSQQDEMTATLCRICDIFACCDTCPKESVEQCFPPMTAASSGYTPVGWEPLSCENGVGDGGGNGSNGGSGLKGKKNGVIGMVVTSWLVWQM</sequence>
<dbReference type="Proteomes" id="UP001530293">
    <property type="component" value="Unassembled WGS sequence"/>
</dbReference>
<reference evidence="2 3" key="1">
    <citation type="submission" date="2024-10" db="EMBL/GenBank/DDBJ databases">
        <title>Updated reference genomes for cyclostephanoid diatoms.</title>
        <authorList>
            <person name="Roberts W.R."/>
            <person name="Alverson A.J."/>
        </authorList>
    </citation>
    <scope>NUCLEOTIDE SEQUENCE [LARGE SCALE GENOMIC DNA]</scope>
    <source>
        <strain evidence="2 3">AJA232-27</strain>
    </source>
</reference>
<name>A0ABD3MK10_9STRA</name>
<protein>
    <submittedName>
        <fullName evidence="2">Uncharacterized protein</fullName>
    </submittedName>
</protein>
<evidence type="ECO:0000313" key="3">
    <source>
        <dbReference type="Proteomes" id="UP001530293"/>
    </source>
</evidence>
<evidence type="ECO:0000256" key="1">
    <source>
        <dbReference type="SAM" id="Phobius"/>
    </source>
</evidence>
<keyword evidence="1" id="KW-0472">Membrane</keyword>
<dbReference type="EMBL" id="JALLBG020000105">
    <property type="protein sequence ID" value="KAL3764420.1"/>
    <property type="molecule type" value="Genomic_DNA"/>
</dbReference>
<keyword evidence="1" id="KW-0812">Transmembrane</keyword>
<keyword evidence="3" id="KW-1185">Reference proteome</keyword>
<accession>A0ABD3MK10</accession>
<proteinExistence type="predicted"/>
<evidence type="ECO:0000313" key="2">
    <source>
        <dbReference type="EMBL" id="KAL3764420.1"/>
    </source>
</evidence>
<comment type="caution">
    <text evidence="2">The sequence shown here is derived from an EMBL/GenBank/DDBJ whole genome shotgun (WGS) entry which is preliminary data.</text>
</comment>
<feature type="transmembrane region" description="Helical" evidence="1">
    <location>
        <begin position="21"/>
        <end position="41"/>
    </location>
</feature>